<accession>A0A1J5H187</accession>
<comment type="caution">
    <text evidence="4">The sequence shown here is derived from an EMBL/GenBank/DDBJ whole genome shotgun (WGS) entry which is preliminary data.</text>
</comment>
<dbReference type="GO" id="GO:0005829">
    <property type="term" value="C:cytosol"/>
    <property type="evidence" value="ECO:0007669"/>
    <property type="project" value="TreeGrafter"/>
</dbReference>
<organism evidence="4 7">
    <name type="scientific">Candidatus Infernicultor aquiphilus</name>
    <dbReference type="NCBI Taxonomy" id="1805029"/>
    <lineage>
        <taxon>Bacteria</taxon>
        <taxon>Pseudomonadati</taxon>
        <taxon>Atribacterota</taxon>
        <taxon>Candidatus Phoenicimicrobiia</taxon>
        <taxon>Candidatus Pheonicimicrobiales</taxon>
        <taxon>Candidatus Phoenicimicrobiaceae</taxon>
        <taxon>Candidatus Infernicultor</taxon>
    </lineage>
</organism>
<protein>
    <submittedName>
        <fullName evidence="5">Aldolase</fullName>
    </submittedName>
</protein>
<dbReference type="STRING" id="1805029.AUK42_00955"/>
<dbReference type="Proteomes" id="UP000230646">
    <property type="component" value="Unassembled WGS sequence"/>
</dbReference>
<evidence type="ECO:0000313" key="9">
    <source>
        <dbReference type="Proteomes" id="UP000230646"/>
    </source>
</evidence>
<dbReference type="PANTHER" id="PTHR22789:SF0">
    <property type="entry name" value="3-OXO-TETRONATE 4-PHOSPHATE DECARBOXYLASE-RELATED"/>
    <property type="match status" value="1"/>
</dbReference>
<name>A0A1J5H187_9BACT</name>
<dbReference type="InterPro" id="IPR001303">
    <property type="entry name" value="Aldolase_II/adducin_N"/>
</dbReference>
<dbReference type="EMBL" id="MNYY01000020">
    <property type="protein sequence ID" value="OIP74631.1"/>
    <property type="molecule type" value="Genomic_DNA"/>
</dbReference>
<reference evidence="4 7" key="1">
    <citation type="journal article" date="2016" name="Environ. Microbiol.">
        <title>Genomic resolution of a cold subsurface aquifer community provides metabolic insights for novel microbes adapted to high CO concentrations.</title>
        <authorList>
            <person name="Probst A.J."/>
            <person name="Castelle C.J."/>
            <person name="Singh A."/>
            <person name="Brown C.T."/>
            <person name="Anantharaman K."/>
            <person name="Sharon I."/>
            <person name="Hug L.A."/>
            <person name="Burstein D."/>
            <person name="Emerson J.B."/>
            <person name="Thomas B.C."/>
            <person name="Banfield J.F."/>
        </authorList>
    </citation>
    <scope>NUCLEOTIDE SEQUENCE [LARGE SCALE GENOMIC DNA]</scope>
    <source>
        <strain evidence="4">CG2_30_33_13</strain>
    </source>
</reference>
<dbReference type="Pfam" id="PF00596">
    <property type="entry name" value="Aldolase_II"/>
    <property type="match status" value="1"/>
</dbReference>
<evidence type="ECO:0000313" key="7">
    <source>
        <dbReference type="Proteomes" id="UP000182763"/>
    </source>
</evidence>
<dbReference type="GO" id="GO:0019323">
    <property type="term" value="P:pentose catabolic process"/>
    <property type="evidence" value="ECO:0007669"/>
    <property type="project" value="TreeGrafter"/>
</dbReference>
<dbReference type="Proteomes" id="UP000182763">
    <property type="component" value="Unassembled WGS sequence"/>
</dbReference>
<dbReference type="EMBL" id="PFKO01000029">
    <property type="protein sequence ID" value="PIY33774.1"/>
    <property type="molecule type" value="Genomic_DNA"/>
</dbReference>
<dbReference type="Gene3D" id="3.40.225.10">
    <property type="entry name" value="Class II aldolase/adducin N-terminal domain"/>
    <property type="match status" value="1"/>
</dbReference>
<gene>
    <name evidence="4" type="ORF">AUK42_00955</name>
    <name evidence="6" type="ORF">CO097_02625</name>
    <name evidence="5" type="ORF">COZ07_00940</name>
</gene>
<accession>A0A2M7PTW8</accession>
<evidence type="ECO:0000256" key="1">
    <source>
        <dbReference type="ARBA" id="ARBA00022723"/>
    </source>
</evidence>
<dbReference type="GO" id="GO:0016832">
    <property type="term" value="F:aldehyde-lyase activity"/>
    <property type="evidence" value="ECO:0007669"/>
    <property type="project" value="TreeGrafter"/>
</dbReference>
<dbReference type="Proteomes" id="UP000228560">
    <property type="component" value="Unassembled WGS sequence"/>
</dbReference>
<dbReference type="InterPro" id="IPR050197">
    <property type="entry name" value="Aldolase_class_II_sugar_metab"/>
</dbReference>
<proteinExistence type="predicted"/>
<sequence>MINKPDIRSKILGELIKLSHNLGREEYHLAIIGEGNASARVKAENIRESFFIKASGTQLATVGEEDFIQVYFEPIMQLINIDNPDAEDINHIFEKAKIDKKCRAKPSVETLLHAICLSIEGVNFIGHTHPIAVNILTCSKGFPENLKGRIYPDEIVLLGKESIFIPYTDPGVLLAKRIKKEIDIFLERQGERPRVIYLQNHGLIALGSSAMEVENITLTANKSAEIRFGALLLGGINTLSEEIVIHLAERPDEKYRQELFKLQK</sequence>
<keyword evidence="2" id="KW-0456">Lyase</keyword>
<dbReference type="InterPro" id="IPR036409">
    <property type="entry name" value="Aldolase_II/adducin_N_sf"/>
</dbReference>
<keyword evidence="1" id="KW-0479">Metal-binding</keyword>
<dbReference type="SUPFAM" id="SSF53639">
    <property type="entry name" value="AraD/HMP-PK domain-like"/>
    <property type="match status" value="1"/>
</dbReference>
<accession>A0A2M8CEC7</accession>
<dbReference type="PANTHER" id="PTHR22789">
    <property type="entry name" value="FUCULOSE PHOSPHATE ALDOLASE"/>
    <property type="match status" value="1"/>
</dbReference>
<evidence type="ECO:0000313" key="6">
    <source>
        <dbReference type="EMBL" id="PJB57346.1"/>
    </source>
</evidence>
<evidence type="ECO:0000313" key="4">
    <source>
        <dbReference type="EMBL" id="OIP74631.1"/>
    </source>
</evidence>
<evidence type="ECO:0000259" key="3">
    <source>
        <dbReference type="SMART" id="SM01007"/>
    </source>
</evidence>
<evidence type="ECO:0000313" key="5">
    <source>
        <dbReference type="EMBL" id="PIY33774.1"/>
    </source>
</evidence>
<evidence type="ECO:0000313" key="8">
    <source>
        <dbReference type="Proteomes" id="UP000228560"/>
    </source>
</evidence>
<dbReference type="EMBL" id="PFTV01000064">
    <property type="protein sequence ID" value="PJB57346.1"/>
    <property type="molecule type" value="Genomic_DNA"/>
</dbReference>
<dbReference type="SMART" id="SM01007">
    <property type="entry name" value="Aldolase_II"/>
    <property type="match status" value="1"/>
</dbReference>
<dbReference type="GO" id="GO:0046872">
    <property type="term" value="F:metal ion binding"/>
    <property type="evidence" value="ECO:0007669"/>
    <property type="project" value="UniProtKB-KW"/>
</dbReference>
<dbReference type="AlphaFoldDB" id="A0A1J5H187"/>
<evidence type="ECO:0000256" key="2">
    <source>
        <dbReference type="ARBA" id="ARBA00023239"/>
    </source>
</evidence>
<dbReference type="RefSeq" id="WP_406606739.1">
    <property type="nucleotide sequence ID" value="NZ_PFKO01000029.1"/>
</dbReference>
<feature type="domain" description="Class II aldolase/adducin N-terminal" evidence="3">
    <location>
        <begin position="13"/>
        <end position="228"/>
    </location>
</feature>
<reference evidence="8 9" key="2">
    <citation type="submission" date="2017-09" db="EMBL/GenBank/DDBJ databases">
        <title>Depth-based differentiation of microbial function through sediment-hosted aquifers and enrichment of novel symbionts in the deep terrestrial subsurface.</title>
        <authorList>
            <person name="Probst A.J."/>
            <person name="Ladd B."/>
            <person name="Jarett J.K."/>
            <person name="Geller-Mcgrath D.E."/>
            <person name="Sieber C.M."/>
            <person name="Emerson J.B."/>
            <person name="Anantharaman K."/>
            <person name="Thomas B.C."/>
            <person name="Malmstrom R."/>
            <person name="Stieglmeier M."/>
            <person name="Klingl A."/>
            <person name="Woyke T."/>
            <person name="Ryan C.M."/>
            <person name="Banfield J.F."/>
        </authorList>
    </citation>
    <scope>NUCLEOTIDE SEQUENCE [LARGE SCALE GENOMIC DNA]</scope>
    <source>
        <strain evidence="5">CG_4_10_14_3_um_filter_34_13</strain>
        <strain evidence="6">CG_4_9_14_3_um_filter_33_16</strain>
    </source>
</reference>